<keyword evidence="3" id="KW-1185">Reference proteome</keyword>
<organism evidence="2 3">
    <name type="scientific">Olea europaea subsp. europaea</name>
    <dbReference type="NCBI Taxonomy" id="158383"/>
    <lineage>
        <taxon>Eukaryota</taxon>
        <taxon>Viridiplantae</taxon>
        <taxon>Streptophyta</taxon>
        <taxon>Embryophyta</taxon>
        <taxon>Tracheophyta</taxon>
        <taxon>Spermatophyta</taxon>
        <taxon>Magnoliopsida</taxon>
        <taxon>eudicotyledons</taxon>
        <taxon>Gunneridae</taxon>
        <taxon>Pentapetalae</taxon>
        <taxon>asterids</taxon>
        <taxon>lamiids</taxon>
        <taxon>Lamiales</taxon>
        <taxon>Oleaceae</taxon>
        <taxon>Oleeae</taxon>
        <taxon>Olea</taxon>
    </lineage>
</organism>
<feature type="region of interest" description="Disordered" evidence="1">
    <location>
        <begin position="1"/>
        <end position="31"/>
    </location>
</feature>
<evidence type="ECO:0000256" key="1">
    <source>
        <dbReference type="SAM" id="MobiDB-lite"/>
    </source>
</evidence>
<reference evidence="2 3" key="1">
    <citation type="submission" date="2019-12" db="EMBL/GenBank/DDBJ databases">
        <authorList>
            <person name="Alioto T."/>
            <person name="Alioto T."/>
            <person name="Gomez Garrido J."/>
        </authorList>
    </citation>
    <scope>NUCLEOTIDE SEQUENCE [LARGE SCALE GENOMIC DNA]</scope>
</reference>
<dbReference type="AlphaFoldDB" id="A0A8S0U2I9"/>
<dbReference type="EMBL" id="CACTIH010007372">
    <property type="protein sequence ID" value="CAA3011583.1"/>
    <property type="molecule type" value="Genomic_DNA"/>
</dbReference>
<protein>
    <submittedName>
        <fullName evidence="2">Uncharacterized protein</fullName>
    </submittedName>
</protein>
<evidence type="ECO:0000313" key="2">
    <source>
        <dbReference type="EMBL" id="CAA3011583.1"/>
    </source>
</evidence>
<sequence>MSPKKKEIAPRQAKEHVGEETSSQSTPIIQEPLLITPATCHQRSGLRSRPRLAVRLTREMVTVIRKEIVVPLEGSMANVPRRQASVFNRLGFTRNRQGRPPIPPAQAKCPPIASNRPHLINSFS</sequence>
<gene>
    <name evidence="2" type="ORF">OLEA9_A042019</name>
</gene>
<evidence type="ECO:0000313" key="3">
    <source>
        <dbReference type="Proteomes" id="UP000594638"/>
    </source>
</evidence>
<feature type="region of interest" description="Disordered" evidence="1">
    <location>
        <begin position="93"/>
        <end position="124"/>
    </location>
</feature>
<dbReference type="Gramene" id="OE9A042019T1">
    <property type="protein sequence ID" value="OE9A042019C1"/>
    <property type="gene ID" value="OE9A042019"/>
</dbReference>
<dbReference type="Proteomes" id="UP000594638">
    <property type="component" value="Unassembled WGS sequence"/>
</dbReference>
<comment type="caution">
    <text evidence="2">The sequence shown here is derived from an EMBL/GenBank/DDBJ whole genome shotgun (WGS) entry which is preliminary data.</text>
</comment>
<name>A0A8S0U2I9_OLEEU</name>
<accession>A0A8S0U2I9</accession>
<proteinExistence type="predicted"/>
<feature type="compositionally biased region" description="Basic and acidic residues" evidence="1">
    <location>
        <begin position="1"/>
        <end position="19"/>
    </location>
</feature>